<name>A0A8S9A4W2_SORMA</name>
<reference evidence="2 3" key="1">
    <citation type="submission" date="2017-07" db="EMBL/GenBank/DDBJ databases">
        <title>Genome sequence of the Sordaria macrospora wild type strain R19027.</title>
        <authorList>
            <person name="Nowrousian M."/>
            <person name="Teichert I."/>
            <person name="Kueck U."/>
        </authorList>
    </citation>
    <scope>NUCLEOTIDE SEQUENCE [LARGE SCALE GENOMIC DNA]</scope>
    <source>
        <strain evidence="2 3">R19027</strain>
        <tissue evidence="2">Mycelium</tissue>
    </source>
</reference>
<evidence type="ECO:0000256" key="1">
    <source>
        <dbReference type="SAM" id="MobiDB-lite"/>
    </source>
</evidence>
<dbReference type="VEuPathDB" id="FungiDB:SMAC_04600"/>
<comment type="caution">
    <text evidence="2">The sequence shown here is derived from an EMBL/GenBank/DDBJ whole genome shotgun (WGS) entry which is preliminary data.</text>
</comment>
<evidence type="ECO:0000313" key="2">
    <source>
        <dbReference type="EMBL" id="KAA8636031.1"/>
    </source>
</evidence>
<dbReference type="OMA" id="RSHGCST"/>
<sequence length="228" mass="24419">MRSSMSSESTASDGWTPIEFHASRHTEDREPEYNDDNEPSAQVVIIASSSYNADLTSENAQGGNVAGTFEIPYRVRSHGCSTETASSDQTFFADEVVNHQETLATAPPLTASQSLLKGPSLTASVLGRYSEVVAQPYVGNIPSWIEGAGFVGRFAGPVVSENPPITRPPKSMYSISSNDGSDFAYVPSPQEQANLVVGSGGWCGEPDGKHPRRVSTFDLLEDLMPLSD</sequence>
<feature type="compositionally biased region" description="Basic and acidic residues" evidence="1">
    <location>
        <begin position="21"/>
        <end position="32"/>
    </location>
</feature>
<protein>
    <submittedName>
        <fullName evidence="2">Uncharacterized protein</fullName>
    </submittedName>
</protein>
<dbReference type="EMBL" id="NMPR01000007">
    <property type="protein sequence ID" value="KAA8636031.1"/>
    <property type="molecule type" value="Genomic_DNA"/>
</dbReference>
<organism evidence="2 3">
    <name type="scientific">Sordaria macrospora</name>
    <dbReference type="NCBI Taxonomy" id="5147"/>
    <lineage>
        <taxon>Eukaryota</taxon>
        <taxon>Fungi</taxon>
        <taxon>Dikarya</taxon>
        <taxon>Ascomycota</taxon>
        <taxon>Pezizomycotina</taxon>
        <taxon>Sordariomycetes</taxon>
        <taxon>Sordariomycetidae</taxon>
        <taxon>Sordariales</taxon>
        <taxon>Sordariaceae</taxon>
        <taxon>Sordaria</taxon>
    </lineage>
</organism>
<evidence type="ECO:0000313" key="3">
    <source>
        <dbReference type="Proteomes" id="UP000433876"/>
    </source>
</evidence>
<dbReference type="Proteomes" id="UP000433876">
    <property type="component" value="Unassembled WGS sequence"/>
</dbReference>
<dbReference type="AlphaFoldDB" id="A0A8S9A4W2"/>
<accession>A0A8S9A4W2</accession>
<gene>
    <name evidence="2" type="ORF">SMACR_04600</name>
</gene>
<proteinExistence type="predicted"/>
<feature type="compositionally biased region" description="Low complexity" evidence="1">
    <location>
        <begin position="1"/>
        <end position="12"/>
    </location>
</feature>
<feature type="region of interest" description="Disordered" evidence="1">
    <location>
        <begin position="1"/>
        <end position="40"/>
    </location>
</feature>